<accession>A0A371DXB8</accession>
<dbReference type="Proteomes" id="UP000256964">
    <property type="component" value="Unassembled WGS sequence"/>
</dbReference>
<evidence type="ECO:0000313" key="1">
    <source>
        <dbReference type="EMBL" id="RDX57175.1"/>
    </source>
</evidence>
<sequence>MSAAVAAPLLNAGSSDPSKRIFRKANKVVPQGPVATRAYGLKLDAECLHRLGTKFHKQIYGDEKLAGLSPEEARKLIVLRRPATLLRIPREVYTSFPHLSRMRRNIILMDSLAQVWLFVLKDNSSQAALSAHFDLEDVRKVREVLGLKHERAKWYEVSVDE</sequence>
<dbReference type="OrthoDB" id="2753611at2759"/>
<dbReference type="EMBL" id="KZ857379">
    <property type="protein sequence ID" value="RDX57175.1"/>
    <property type="molecule type" value="Genomic_DNA"/>
</dbReference>
<organism evidence="1 2">
    <name type="scientific">Lentinus brumalis</name>
    <dbReference type="NCBI Taxonomy" id="2498619"/>
    <lineage>
        <taxon>Eukaryota</taxon>
        <taxon>Fungi</taxon>
        <taxon>Dikarya</taxon>
        <taxon>Basidiomycota</taxon>
        <taxon>Agaricomycotina</taxon>
        <taxon>Agaricomycetes</taxon>
        <taxon>Polyporales</taxon>
        <taxon>Polyporaceae</taxon>
        <taxon>Lentinus</taxon>
    </lineage>
</organism>
<name>A0A371DXB8_9APHY</name>
<gene>
    <name evidence="1" type="ORF">OH76DRAFT_20640</name>
</gene>
<dbReference type="AlphaFoldDB" id="A0A371DXB8"/>
<keyword evidence="2" id="KW-1185">Reference proteome</keyword>
<protein>
    <submittedName>
        <fullName evidence="1">Uncharacterized protein</fullName>
    </submittedName>
</protein>
<evidence type="ECO:0000313" key="2">
    <source>
        <dbReference type="Proteomes" id="UP000256964"/>
    </source>
</evidence>
<reference evidence="1 2" key="1">
    <citation type="journal article" date="2018" name="Biotechnol. Biofuels">
        <title>Integrative visual omics of the white-rot fungus Polyporus brumalis exposes the biotechnological potential of its oxidative enzymes for delignifying raw plant biomass.</title>
        <authorList>
            <person name="Miyauchi S."/>
            <person name="Rancon A."/>
            <person name="Drula E."/>
            <person name="Hage H."/>
            <person name="Chaduli D."/>
            <person name="Favel A."/>
            <person name="Grisel S."/>
            <person name="Henrissat B."/>
            <person name="Herpoel-Gimbert I."/>
            <person name="Ruiz-Duenas F.J."/>
            <person name="Chevret D."/>
            <person name="Hainaut M."/>
            <person name="Lin J."/>
            <person name="Wang M."/>
            <person name="Pangilinan J."/>
            <person name="Lipzen A."/>
            <person name="Lesage-Meessen L."/>
            <person name="Navarro D."/>
            <person name="Riley R."/>
            <person name="Grigoriev I.V."/>
            <person name="Zhou S."/>
            <person name="Raouche S."/>
            <person name="Rosso M.N."/>
        </authorList>
    </citation>
    <scope>NUCLEOTIDE SEQUENCE [LARGE SCALE GENOMIC DNA]</scope>
    <source>
        <strain evidence="1 2">BRFM 1820</strain>
    </source>
</reference>
<proteinExistence type="predicted"/>